<keyword evidence="1" id="KW-0732">Signal</keyword>
<evidence type="ECO:0000256" key="1">
    <source>
        <dbReference type="SAM" id="SignalP"/>
    </source>
</evidence>
<feature type="chain" id="PRO_5047212519" evidence="1">
    <location>
        <begin position="25"/>
        <end position="642"/>
    </location>
</feature>
<gene>
    <name evidence="3" type="ORF">J4E00_17285</name>
</gene>
<protein>
    <submittedName>
        <fullName evidence="3">T9SS type A sorting domain-containing protein</fullName>
    </submittedName>
</protein>
<reference evidence="3 4" key="1">
    <citation type="submission" date="2021-03" db="EMBL/GenBank/DDBJ databases">
        <authorList>
            <person name="Kim M.K."/>
        </authorList>
    </citation>
    <scope>NUCLEOTIDE SEQUENCE [LARGE SCALE GENOMIC DNA]</scope>
    <source>
        <strain evidence="3 4">BT442</strain>
    </source>
</reference>
<dbReference type="Proteomes" id="UP000664369">
    <property type="component" value="Unassembled WGS sequence"/>
</dbReference>
<evidence type="ECO:0000259" key="2">
    <source>
        <dbReference type="Pfam" id="PF18962"/>
    </source>
</evidence>
<dbReference type="NCBIfam" id="TIGR04183">
    <property type="entry name" value="Por_Secre_tail"/>
    <property type="match status" value="1"/>
</dbReference>
<evidence type="ECO:0000313" key="4">
    <source>
        <dbReference type="Proteomes" id="UP000664369"/>
    </source>
</evidence>
<evidence type="ECO:0000313" key="3">
    <source>
        <dbReference type="EMBL" id="MBO2010818.1"/>
    </source>
</evidence>
<dbReference type="RefSeq" id="WP_208176446.1">
    <property type="nucleotide sequence ID" value="NZ_JAGETZ010000008.1"/>
</dbReference>
<name>A0ABS3QIG7_9BACT</name>
<feature type="domain" description="Secretion system C-terminal sorting" evidence="2">
    <location>
        <begin position="571"/>
        <end position="636"/>
    </location>
</feature>
<accession>A0ABS3QIG7</accession>
<sequence>MMTRFRTYCRWVLPTLLFAGPVAAQQALPIIPLTSDPARAAYVPTMAQQAQQRGTALSLPFFDDFTSPLEGAPSILRWQAKGGALVSNRFALAPLTRGAATLDGLTAKGLTYSGGAVTSPNATLDSLISQPINLAGLTPASNVVLSFAWQAGSVVGLPNNNSLQTPVRLELFVKTNTSGTIGWESKWSVVSRGRTTPFRQQTIALDQTKYLHGDFQFMLVATGNTTVNSDTWSVDYVLLNQGRTLTDTVFVDAATGAGLVGGNPSGGLRSPLRRFSSMPVWQYNAATTSELNPAMGVNVTNLDTGPPLSVTTTGKVRELPSGAPIGTWLQDVNTIPTNTRQSARTGDASAAPLPTTATAKRFRYSMYIASREPATSPTIANDTISRDLELSNYYAYDDGTAESATQLFPYTTGQQSALAYRFDLNQPDYVRGLRLYPVFTSDLAARPITVSIWDDNAGVPALNARATKTYTIQYPYPTGWDYYQVDFDQPVRVTGSFYVGFSQPSTGRYLQYATDLNSTYPAQHFFRRDNTGAWTELIPTTTSAVVLMRPVMTNSNPTATASAQEAAAYSLYPNPAHNAVTISGPAFARAAVLDALGRNVWEQPTAQAGKFELALPTLPAGVYTVRLTLHDGHTVSRRLLLE</sequence>
<dbReference type="EMBL" id="JAGETZ010000008">
    <property type="protein sequence ID" value="MBO2010818.1"/>
    <property type="molecule type" value="Genomic_DNA"/>
</dbReference>
<dbReference type="Pfam" id="PF18962">
    <property type="entry name" value="Por_Secre_tail"/>
    <property type="match status" value="1"/>
</dbReference>
<organism evidence="3 4">
    <name type="scientific">Hymenobacter negativus</name>
    <dbReference type="NCBI Taxonomy" id="2795026"/>
    <lineage>
        <taxon>Bacteria</taxon>
        <taxon>Pseudomonadati</taxon>
        <taxon>Bacteroidota</taxon>
        <taxon>Cytophagia</taxon>
        <taxon>Cytophagales</taxon>
        <taxon>Hymenobacteraceae</taxon>
        <taxon>Hymenobacter</taxon>
    </lineage>
</organism>
<comment type="caution">
    <text evidence="3">The sequence shown here is derived from an EMBL/GenBank/DDBJ whole genome shotgun (WGS) entry which is preliminary data.</text>
</comment>
<proteinExistence type="predicted"/>
<dbReference type="InterPro" id="IPR026444">
    <property type="entry name" value="Secre_tail"/>
</dbReference>
<keyword evidence="4" id="KW-1185">Reference proteome</keyword>
<feature type="signal peptide" evidence="1">
    <location>
        <begin position="1"/>
        <end position="24"/>
    </location>
</feature>